<evidence type="ECO:0000313" key="3">
    <source>
        <dbReference type="Proteomes" id="UP001151760"/>
    </source>
</evidence>
<gene>
    <name evidence="2" type="ORF">Tco_0876709</name>
</gene>
<organism evidence="2 3">
    <name type="scientific">Tanacetum coccineum</name>
    <dbReference type="NCBI Taxonomy" id="301880"/>
    <lineage>
        <taxon>Eukaryota</taxon>
        <taxon>Viridiplantae</taxon>
        <taxon>Streptophyta</taxon>
        <taxon>Embryophyta</taxon>
        <taxon>Tracheophyta</taxon>
        <taxon>Spermatophyta</taxon>
        <taxon>Magnoliopsida</taxon>
        <taxon>eudicotyledons</taxon>
        <taxon>Gunneridae</taxon>
        <taxon>Pentapetalae</taxon>
        <taxon>asterids</taxon>
        <taxon>campanulids</taxon>
        <taxon>Asterales</taxon>
        <taxon>Asteraceae</taxon>
        <taxon>Asteroideae</taxon>
        <taxon>Anthemideae</taxon>
        <taxon>Anthemidinae</taxon>
        <taxon>Tanacetum</taxon>
    </lineage>
</organism>
<keyword evidence="3" id="KW-1185">Reference proteome</keyword>
<feature type="compositionally biased region" description="Basic residues" evidence="1">
    <location>
        <begin position="177"/>
        <end position="188"/>
    </location>
</feature>
<reference evidence="2" key="1">
    <citation type="journal article" date="2022" name="Int. J. Mol. Sci.">
        <title>Draft Genome of Tanacetum Coccineum: Genomic Comparison of Closely Related Tanacetum-Family Plants.</title>
        <authorList>
            <person name="Yamashiro T."/>
            <person name="Shiraishi A."/>
            <person name="Nakayama K."/>
            <person name="Satake H."/>
        </authorList>
    </citation>
    <scope>NUCLEOTIDE SEQUENCE</scope>
</reference>
<accession>A0ABQ5BWJ4</accession>
<feature type="region of interest" description="Disordered" evidence="1">
    <location>
        <begin position="162"/>
        <end position="280"/>
    </location>
</feature>
<name>A0ABQ5BWJ4_9ASTR</name>
<feature type="compositionally biased region" description="Basic and acidic residues" evidence="1">
    <location>
        <begin position="162"/>
        <end position="176"/>
    </location>
</feature>
<protein>
    <submittedName>
        <fullName evidence="2">Uncharacterized protein</fullName>
    </submittedName>
</protein>
<dbReference type="EMBL" id="BQNB010013605">
    <property type="protein sequence ID" value="GJT18003.1"/>
    <property type="molecule type" value="Genomic_DNA"/>
</dbReference>
<feature type="region of interest" description="Disordered" evidence="1">
    <location>
        <begin position="1"/>
        <end position="43"/>
    </location>
</feature>
<comment type="caution">
    <text evidence="2">The sequence shown here is derived from an EMBL/GenBank/DDBJ whole genome shotgun (WGS) entry which is preliminary data.</text>
</comment>
<proteinExistence type="predicted"/>
<sequence>MPLGLSRANEKESGVRFGKKKGIVERDPRRNNGGGALEGARKRADLAVRKSGERGAVRKFRRSETRGIEWSRNICVIYGINGDGFEAVEACVEGVEKRAEKERALGEHDVLAVFQAVICQGVACGVVPVRSEEVTDGRNGIVELRETSAVFYSKFRREGQAIEGGGGKEEGGGKRGDWRRRAREKRWRRSEGAVEEGERVWRGGLGQGAGEGEVARGGRAWGGGGGGRRAERKGRAEEGREWGGGGWKEGGACPRVRKRNGAEEKKGEERREMRSEGEEE</sequence>
<feature type="compositionally biased region" description="Basic and acidic residues" evidence="1">
    <location>
        <begin position="260"/>
        <end position="280"/>
    </location>
</feature>
<dbReference type="Proteomes" id="UP001151760">
    <property type="component" value="Unassembled WGS sequence"/>
</dbReference>
<evidence type="ECO:0000313" key="2">
    <source>
        <dbReference type="EMBL" id="GJT18003.1"/>
    </source>
</evidence>
<reference evidence="2" key="2">
    <citation type="submission" date="2022-01" db="EMBL/GenBank/DDBJ databases">
        <authorList>
            <person name="Yamashiro T."/>
            <person name="Shiraishi A."/>
            <person name="Satake H."/>
            <person name="Nakayama K."/>
        </authorList>
    </citation>
    <scope>NUCLEOTIDE SEQUENCE</scope>
</reference>
<evidence type="ECO:0000256" key="1">
    <source>
        <dbReference type="SAM" id="MobiDB-lite"/>
    </source>
</evidence>
<feature type="compositionally biased region" description="Basic and acidic residues" evidence="1">
    <location>
        <begin position="189"/>
        <end position="201"/>
    </location>
</feature>